<dbReference type="RefSeq" id="WP_087514054.1">
    <property type="nucleotide sequence ID" value="NZ_CP032134.1"/>
</dbReference>
<dbReference type="SMART" id="SM00563">
    <property type="entry name" value="PlsC"/>
    <property type="match status" value="1"/>
</dbReference>
<evidence type="ECO:0000256" key="12">
    <source>
        <dbReference type="ARBA" id="ARBA00023315"/>
    </source>
</evidence>
<keyword evidence="9" id="KW-0472">Membrane</keyword>
<reference evidence="16" key="1">
    <citation type="submission" date="2018-09" db="EMBL/GenBank/DDBJ databases">
        <title>The complete genome of Acinetobacter sp. strain WCHAc010005.</title>
        <authorList>
            <person name="Hu Y."/>
            <person name="Long H."/>
            <person name="Feng Y."/>
            <person name="Zong Z."/>
        </authorList>
    </citation>
    <scope>NUCLEOTIDE SEQUENCE [LARGE SCALE GENOMIC DNA]</scope>
    <source>
        <strain evidence="16">WCHAc010005</strain>
    </source>
</reference>
<keyword evidence="8 15" id="KW-0808">Transferase</keyword>
<dbReference type="EC" id="2.3.1.15" evidence="5"/>
<dbReference type="GO" id="GO:0016024">
    <property type="term" value="P:CDP-diacylglycerol biosynthetic process"/>
    <property type="evidence" value="ECO:0007669"/>
    <property type="project" value="UniProtKB-UniPathway"/>
</dbReference>
<evidence type="ECO:0000256" key="4">
    <source>
        <dbReference type="ARBA" id="ARBA00007937"/>
    </source>
</evidence>
<keyword evidence="10" id="KW-0594">Phospholipid biosynthesis</keyword>
<dbReference type="InterPro" id="IPR041728">
    <property type="entry name" value="GPAT/DHAPAT_LPLAT"/>
</dbReference>
<dbReference type="EMBL" id="CP032134">
    <property type="protein sequence ID" value="AXY56736.1"/>
    <property type="molecule type" value="Genomic_DNA"/>
</dbReference>
<comment type="similarity">
    <text evidence="4">Belongs to the GPAT/DAPAT family.</text>
</comment>
<dbReference type="InterPro" id="IPR002123">
    <property type="entry name" value="Plipid/glycerol_acylTrfase"/>
</dbReference>
<evidence type="ECO:0000256" key="13">
    <source>
        <dbReference type="ARBA" id="ARBA00048427"/>
    </source>
</evidence>
<dbReference type="InterPro" id="IPR028354">
    <property type="entry name" value="GPAT_PlsB"/>
</dbReference>
<dbReference type="KEGG" id="achi:CDG60_09260"/>
<evidence type="ECO:0000256" key="8">
    <source>
        <dbReference type="ARBA" id="ARBA00022679"/>
    </source>
</evidence>
<evidence type="ECO:0000256" key="10">
    <source>
        <dbReference type="ARBA" id="ARBA00023209"/>
    </source>
</evidence>
<comment type="subcellular location">
    <subcellularLocation>
        <location evidence="1">Cell membrane</location>
        <topology evidence="1">Peripheral membrane protein</topology>
        <orientation evidence="1">Cytoplasmic side</orientation>
    </subcellularLocation>
</comment>
<keyword evidence="10" id="KW-0443">Lipid metabolism</keyword>
<feature type="domain" description="Phospholipid/glycerol acyltransferase" evidence="14">
    <location>
        <begin position="308"/>
        <end position="435"/>
    </location>
</feature>
<evidence type="ECO:0000313" key="15">
    <source>
        <dbReference type="EMBL" id="AXY56736.1"/>
    </source>
</evidence>
<evidence type="ECO:0000256" key="5">
    <source>
        <dbReference type="ARBA" id="ARBA00013113"/>
    </source>
</evidence>
<evidence type="ECO:0000256" key="6">
    <source>
        <dbReference type="ARBA" id="ARBA00013432"/>
    </source>
</evidence>
<protein>
    <recommendedName>
        <fullName evidence="6">Glycerol-3-phosphate acyltransferase</fullName>
        <ecNumber evidence="5">2.3.1.15</ecNumber>
    </recommendedName>
</protein>
<comment type="pathway">
    <text evidence="2">Phospholipid metabolism; CDP-diacylglycerol biosynthesis; CDP-diacylglycerol from sn-glycerol 3-phosphate: step 1/3.</text>
</comment>
<keyword evidence="12 15" id="KW-0012">Acyltransferase</keyword>
<keyword evidence="10" id="KW-0444">Lipid biosynthesis</keyword>
<dbReference type="PANTHER" id="PTHR12563">
    <property type="entry name" value="GLYCEROL-3-PHOSPHATE ACYLTRANSFERASE"/>
    <property type="match status" value="1"/>
</dbReference>
<dbReference type="Pfam" id="PF19277">
    <property type="entry name" value="GPAT_C"/>
    <property type="match status" value="1"/>
</dbReference>
<name>A0A3B7LVD2_9GAMM</name>
<dbReference type="InterPro" id="IPR022284">
    <property type="entry name" value="GPAT/DHAPAT"/>
</dbReference>
<dbReference type="CDD" id="cd07993">
    <property type="entry name" value="LPLAT_DHAPAT-like"/>
    <property type="match status" value="1"/>
</dbReference>
<gene>
    <name evidence="15" type="primary">plsB</name>
    <name evidence="15" type="ORF">CDG60_09260</name>
</gene>
<dbReference type="NCBIfam" id="TIGR03703">
    <property type="entry name" value="plsB"/>
    <property type="match status" value="1"/>
</dbReference>
<organism evidence="15 16">
    <name type="scientific">Acinetobacter chinensis</name>
    <dbReference type="NCBI Taxonomy" id="2004650"/>
    <lineage>
        <taxon>Bacteria</taxon>
        <taxon>Pseudomonadati</taxon>
        <taxon>Pseudomonadota</taxon>
        <taxon>Gammaproteobacteria</taxon>
        <taxon>Moraxellales</taxon>
        <taxon>Moraxellaceae</taxon>
        <taxon>Acinetobacter</taxon>
    </lineage>
</organism>
<dbReference type="GO" id="GO:0005886">
    <property type="term" value="C:plasma membrane"/>
    <property type="evidence" value="ECO:0007669"/>
    <property type="project" value="UniProtKB-SubCell"/>
</dbReference>
<keyword evidence="11" id="KW-1208">Phospholipid metabolism</keyword>
<dbReference type="AlphaFoldDB" id="A0A3B7LVD2"/>
<evidence type="ECO:0000256" key="7">
    <source>
        <dbReference type="ARBA" id="ARBA00022475"/>
    </source>
</evidence>
<dbReference type="UniPathway" id="UPA00557">
    <property type="reaction ID" value="UER00612"/>
</dbReference>
<comment type="catalytic activity">
    <reaction evidence="13">
        <text>sn-glycerol 3-phosphate + an acyl-CoA = a 1-acyl-sn-glycero-3-phosphate + CoA</text>
        <dbReference type="Rhea" id="RHEA:15325"/>
        <dbReference type="ChEBI" id="CHEBI:57287"/>
        <dbReference type="ChEBI" id="CHEBI:57597"/>
        <dbReference type="ChEBI" id="CHEBI:57970"/>
        <dbReference type="ChEBI" id="CHEBI:58342"/>
        <dbReference type="EC" id="2.3.1.15"/>
    </reaction>
</comment>
<evidence type="ECO:0000256" key="2">
    <source>
        <dbReference type="ARBA" id="ARBA00004765"/>
    </source>
</evidence>
<dbReference type="Pfam" id="PF01553">
    <property type="entry name" value="Acyltransferase"/>
    <property type="match status" value="1"/>
</dbReference>
<keyword evidence="7" id="KW-1003">Cell membrane</keyword>
<dbReference type="SUPFAM" id="SSF69593">
    <property type="entry name" value="Glycerol-3-phosphate (1)-acyltransferase"/>
    <property type="match status" value="1"/>
</dbReference>
<evidence type="ECO:0000259" key="14">
    <source>
        <dbReference type="SMART" id="SM00563"/>
    </source>
</evidence>
<proteinExistence type="inferred from homology"/>
<accession>A0A3B7LVD2</accession>
<dbReference type="NCBIfam" id="NF003441">
    <property type="entry name" value="PRK04974.1"/>
    <property type="match status" value="1"/>
</dbReference>
<sequence>MSNKSYSKLYRNLTRKILDKIVTPQVLGNTAALEQNLAQQSDKVRVCYVLQDASLSNTVLIDKEAEKRGLPSVFSEINIEQSHESDSILVLNDTDPVSNAYHYPEKLIRLIEYLDKYPEYEIELIPVTVLWGRAPEYEDSWFKALFSDAWSTPSKLKQTINISLYGRENYIEFHKPLSLRTLVEDAKTHLPNFSPAHPVVQELNSSFNKYKEAILGPDLSDRRNLINSLLKTEAVRQAIVKESIEEKVSMLEAENRAKSYLMEIVSDFSYSTLRFAEIALTKLWTQLYDGIEVHNFDTVRELAQDYEVVYTPCHRSHIDYLLLSYVIFKRGLMVPHIAAGINLNMPVVGQLMRGAGAYFIRRTFSGNELYTSVFKEYLHSLLSRNTPLEYFIEGGRSRTGLLLPPKKGMLSMTVQSHLRGSTKPVVFIPAYFGYEKLLEGSSYLNELSGKPKEAESLFGLLGSMRKIEKVFGQVYVNFGEPVFLKDVLEENAADQLKLRVTDDLPKPVIQTVNQVSSEILENINKAVVINPVSLISLILLNTEKNEMSESLLVQHLLKYKTLLKQLCYDKRMIMTELAAAEIIEYVLKLKQIERYNHQGETWIKVVTNQKVLLSYFSNNILHCFILTSVISSIISVHKNIQYEELTQYIENIYPFIKEEMFLKWSQAELNIQIQASLNSLTDIGLIHVQNDQLIPASDTESAFILNSVAEISTLTMNNFTVMIDLLGKYAVDAGINIKSLEKMCKSMLKKLNVSGRIHSGFYFDSSTLKSFIRIMKERKLITVQDNMVQINSEQLDTTYHIFSWYNAETRQIISEASNFTEKELKDFSDLTKK</sequence>
<evidence type="ECO:0000256" key="9">
    <source>
        <dbReference type="ARBA" id="ARBA00023136"/>
    </source>
</evidence>
<dbReference type="InterPro" id="IPR045520">
    <property type="entry name" value="GPAT/DHAPAT_C"/>
</dbReference>
<dbReference type="Proteomes" id="UP000263753">
    <property type="component" value="Chromosome"/>
</dbReference>
<evidence type="ECO:0000256" key="1">
    <source>
        <dbReference type="ARBA" id="ARBA00004413"/>
    </source>
</evidence>
<evidence type="ECO:0000313" key="16">
    <source>
        <dbReference type="Proteomes" id="UP000263753"/>
    </source>
</evidence>
<dbReference type="GO" id="GO:0006631">
    <property type="term" value="P:fatty acid metabolic process"/>
    <property type="evidence" value="ECO:0007669"/>
    <property type="project" value="TreeGrafter"/>
</dbReference>
<dbReference type="GO" id="GO:0004366">
    <property type="term" value="F:glycerol-3-phosphate O-acyltransferase activity"/>
    <property type="evidence" value="ECO:0007669"/>
    <property type="project" value="UniProtKB-EC"/>
</dbReference>
<evidence type="ECO:0000256" key="3">
    <source>
        <dbReference type="ARBA" id="ARBA00005189"/>
    </source>
</evidence>
<dbReference type="PANTHER" id="PTHR12563:SF17">
    <property type="entry name" value="DIHYDROXYACETONE PHOSPHATE ACYLTRANSFERASE"/>
    <property type="match status" value="1"/>
</dbReference>
<dbReference type="PIRSF" id="PIRSF000437">
    <property type="entry name" value="GPAT_DHAPAT"/>
    <property type="match status" value="1"/>
</dbReference>
<comment type="pathway">
    <text evidence="3">Lipid metabolism.</text>
</comment>
<dbReference type="PIRSF" id="PIRSF500064">
    <property type="entry name" value="GPAT"/>
    <property type="match status" value="1"/>
</dbReference>
<evidence type="ECO:0000256" key="11">
    <source>
        <dbReference type="ARBA" id="ARBA00023264"/>
    </source>
</evidence>